<dbReference type="Proteomes" id="UP000198828">
    <property type="component" value="Unassembled WGS sequence"/>
</dbReference>
<evidence type="ECO:0000313" key="1">
    <source>
        <dbReference type="EMBL" id="SDX47966.1"/>
    </source>
</evidence>
<dbReference type="RefSeq" id="WP_143035279.1">
    <property type="nucleotide sequence ID" value="NZ_BSYN01000006.1"/>
</dbReference>
<dbReference type="Gene3D" id="3.40.50.1820">
    <property type="entry name" value="alpha/beta hydrolase"/>
    <property type="match status" value="1"/>
</dbReference>
<dbReference type="InterPro" id="IPR003386">
    <property type="entry name" value="LACT/PDAT_acylTrfase"/>
</dbReference>
<keyword evidence="2" id="KW-1185">Reference proteome</keyword>
<dbReference type="EMBL" id="FNNG01000011">
    <property type="protein sequence ID" value="SDX47966.1"/>
    <property type="molecule type" value="Genomic_DNA"/>
</dbReference>
<protein>
    <submittedName>
        <fullName evidence="1">Lecithin:cholesterol acyltransferase</fullName>
    </submittedName>
</protein>
<accession>A0A1H3C1J1</accession>
<dbReference type="GO" id="GO:0008374">
    <property type="term" value="F:O-acyltransferase activity"/>
    <property type="evidence" value="ECO:0007669"/>
    <property type="project" value="InterPro"/>
</dbReference>
<organism evidence="1 2">
    <name type="scientific">Tepidimicrobium xylanilyticum</name>
    <dbReference type="NCBI Taxonomy" id="1123352"/>
    <lineage>
        <taxon>Bacteria</taxon>
        <taxon>Bacillati</taxon>
        <taxon>Bacillota</taxon>
        <taxon>Tissierellia</taxon>
        <taxon>Tissierellales</taxon>
        <taxon>Tepidimicrobiaceae</taxon>
        <taxon>Tepidimicrobium</taxon>
    </lineage>
</organism>
<dbReference type="GO" id="GO:0006629">
    <property type="term" value="P:lipid metabolic process"/>
    <property type="evidence" value="ECO:0007669"/>
    <property type="project" value="InterPro"/>
</dbReference>
<evidence type="ECO:0000313" key="2">
    <source>
        <dbReference type="Proteomes" id="UP000198828"/>
    </source>
</evidence>
<sequence>MDYPVIFVPGLFGSLGDDVINGTGDFSFGPAETVYRPFIKILNSMGYIEGFNLFISYYDWKMPVLESVDKYLSKDIERIKRDTKKEKVIIIGHSLGGLLGRTYLAYFSPSSVDKLIMIGTPNLGVVNAYFFWSGGKIPYSKVEDNIVYHGLKMGFILYFSLFKNINYIEVLRKTFPIARDLLPSYKYGNYLFYEKDGIRKEVPIEKIEARNIFLNKLEEKYIHPSKVFIIAGKDIFTNKEFLVDVDSKDKIKWKDGRPIKVYRTNYGDGTVTTFSALGHLTGRHIVIKGNHIDILYKSKDFLSSILEKPLIRDIRIEAMGIEKTNRE</sequence>
<gene>
    <name evidence="1" type="ORF">SAMN05660923_02388</name>
</gene>
<name>A0A1H3C1J1_9FIRM</name>
<dbReference type="Pfam" id="PF02450">
    <property type="entry name" value="LCAT"/>
    <property type="match status" value="1"/>
</dbReference>
<dbReference type="InterPro" id="IPR029058">
    <property type="entry name" value="AB_hydrolase_fold"/>
</dbReference>
<keyword evidence="1" id="KW-0012">Acyltransferase</keyword>
<dbReference type="PANTHER" id="PTHR11440">
    <property type="entry name" value="LECITHIN-CHOLESTEROL ACYLTRANSFERASE-RELATED"/>
    <property type="match status" value="1"/>
</dbReference>
<proteinExistence type="predicted"/>
<dbReference type="ESTHER" id="9firm-a0a1h3c1j1">
    <property type="family name" value="Bacterial_EstLip_FamXIV"/>
</dbReference>
<keyword evidence="1" id="KW-0808">Transferase</keyword>
<dbReference type="AlphaFoldDB" id="A0A1H3C1J1"/>
<dbReference type="SUPFAM" id="SSF53474">
    <property type="entry name" value="alpha/beta-Hydrolases"/>
    <property type="match status" value="1"/>
</dbReference>
<reference evidence="1 2" key="1">
    <citation type="submission" date="2016-10" db="EMBL/GenBank/DDBJ databases">
        <authorList>
            <person name="de Groot N.N."/>
        </authorList>
    </citation>
    <scope>NUCLEOTIDE SEQUENCE [LARGE SCALE GENOMIC DNA]</scope>
    <source>
        <strain evidence="1 2">DSM 23310</strain>
    </source>
</reference>